<dbReference type="EC" id="2.1.1.-" evidence="6"/>
<evidence type="ECO:0000256" key="6">
    <source>
        <dbReference type="RuleBase" id="RU362030"/>
    </source>
</evidence>
<organism evidence="7 8">
    <name type="scientific">Actinomadura viridis</name>
    <dbReference type="NCBI Taxonomy" id="58110"/>
    <lineage>
        <taxon>Bacteria</taxon>
        <taxon>Bacillati</taxon>
        <taxon>Actinomycetota</taxon>
        <taxon>Actinomycetes</taxon>
        <taxon>Streptosporangiales</taxon>
        <taxon>Thermomonosporaceae</taxon>
        <taxon>Actinomadura</taxon>
    </lineage>
</organism>
<dbReference type="Proteomes" id="UP000614047">
    <property type="component" value="Unassembled WGS sequence"/>
</dbReference>
<keyword evidence="8" id="KW-1185">Reference proteome</keyword>
<dbReference type="AlphaFoldDB" id="A0A931GPJ9"/>
<dbReference type="GO" id="GO:0032259">
    <property type="term" value="P:methylation"/>
    <property type="evidence" value="ECO:0007669"/>
    <property type="project" value="UniProtKB-KW"/>
</dbReference>
<dbReference type="PANTHER" id="PTHR43619:SF2">
    <property type="entry name" value="S-ADENOSYL-L-METHIONINE-DEPENDENT METHYLTRANSFERASES SUPERFAMILY PROTEIN"/>
    <property type="match status" value="1"/>
</dbReference>
<keyword evidence="3 6" id="KW-0489">Methyltransferase</keyword>
<name>A0A931GPJ9_9ACTN</name>
<comment type="function">
    <text evidence="1 6">Exhibits S-adenosyl-L-methionine-dependent methyltransferase activity.</text>
</comment>
<evidence type="ECO:0000256" key="2">
    <source>
        <dbReference type="ARBA" id="ARBA00008138"/>
    </source>
</evidence>
<evidence type="ECO:0000256" key="3">
    <source>
        <dbReference type="ARBA" id="ARBA00022603"/>
    </source>
</evidence>
<evidence type="ECO:0000256" key="5">
    <source>
        <dbReference type="ARBA" id="ARBA00022691"/>
    </source>
</evidence>
<dbReference type="InterPro" id="IPR029063">
    <property type="entry name" value="SAM-dependent_MTases_sf"/>
</dbReference>
<dbReference type="Gene3D" id="3.40.50.150">
    <property type="entry name" value="Vaccinia Virus protein VP39"/>
    <property type="match status" value="1"/>
</dbReference>
<evidence type="ECO:0000313" key="8">
    <source>
        <dbReference type="Proteomes" id="UP000614047"/>
    </source>
</evidence>
<accession>A0A931GPJ9</accession>
<proteinExistence type="inferred from homology"/>
<dbReference type="GO" id="GO:0008168">
    <property type="term" value="F:methyltransferase activity"/>
    <property type="evidence" value="ECO:0007669"/>
    <property type="project" value="UniProtKB-UniRule"/>
</dbReference>
<comment type="similarity">
    <text evidence="2 6">Belongs to the UPF0677 family.</text>
</comment>
<evidence type="ECO:0000313" key="7">
    <source>
        <dbReference type="EMBL" id="MBG6093980.1"/>
    </source>
</evidence>
<dbReference type="Pfam" id="PF04072">
    <property type="entry name" value="LCM"/>
    <property type="match status" value="1"/>
</dbReference>
<dbReference type="NCBIfam" id="TIGR00027">
    <property type="entry name" value="mthyl_TIGR00027"/>
    <property type="match status" value="1"/>
</dbReference>
<keyword evidence="5 6" id="KW-0949">S-adenosyl-L-methionine</keyword>
<dbReference type="SUPFAM" id="SSF53335">
    <property type="entry name" value="S-adenosyl-L-methionine-dependent methyltransferases"/>
    <property type="match status" value="1"/>
</dbReference>
<evidence type="ECO:0000256" key="4">
    <source>
        <dbReference type="ARBA" id="ARBA00022679"/>
    </source>
</evidence>
<gene>
    <name evidence="7" type="ORF">IW256_008093</name>
</gene>
<evidence type="ECO:0000256" key="1">
    <source>
        <dbReference type="ARBA" id="ARBA00003907"/>
    </source>
</evidence>
<keyword evidence="4" id="KW-0808">Transferase</keyword>
<comment type="caution">
    <text evidence="7">The sequence shown here is derived from an EMBL/GenBank/DDBJ whole genome shotgun (WGS) entry which is preliminary data.</text>
</comment>
<dbReference type="RefSeq" id="WP_197015976.1">
    <property type="nucleotide sequence ID" value="NZ_BAABES010000003.1"/>
</dbReference>
<reference evidence="7" key="1">
    <citation type="submission" date="2020-11" db="EMBL/GenBank/DDBJ databases">
        <title>Sequencing the genomes of 1000 actinobacteria strains.</title>
        <authorList>
            <person name="Klenk H.-P."/>
        </authorList>
    </citation>
    <scope>NUCLEOTIDE SEQUENCE</scope>
    <source>
        <strain evidence="7">DSM 43175</strain>
    </source>
</reference>
<dbReference type="InterPro" id="IPR007213">
    <property type="entry name" value="Ppm1/Ppm2/Tcmp"/>
</dbReference>
<sequence>MSGTTPHGRRGPAAALSGIGDTSVGVAVLRAMEHGRPDRLFEDPYARRFLQASGGTEKWAAKPPDGRGFLELMAGQVAVRTSFLDRALLDAAGGGCGQVVLLASGMDARPYRLGWPAGTRLFELDFPEVLRFKRDALSGCGAVPRCAHVEVAADLREDWPGSLRAAGFDPGIPTAWLAEGLLYGLPTEAADLLLADVTRLSAPGSALAADHAEDSPILRAARAAVSAELLGLWRGGPADPDAWLRELGWSPVVRDIGEVSAEYGRPVPPAFDPALDGTGRGWLITAVLV</sequence>
<dbReference type="PANTHER" id="PTHR43619">
    <property type="entry name" value="S-ADENOSYL-L-METHIONINE-DEPENDENT METHYLTRANSFERASE YKTD-RELATED"/>
    <property type="match status" value="1"/>
</dbReference>
<dbReference type="InterPro" id="IPR011610">
    <property type="entry name" value="SAM_mthyl_Trfase_ML2640-like"/>
</dbReference>
<dbReference type="EMBL" id="JADOUA010000001">
    <property type="protein sequence ID" value="MBG6093980.1"/>
    <property type="molecule type" value="Genomic_DNA"/>
</dbReference>
<protein>
    <recommendedName>
        <fullName evidence="6">S-adenosyl-L-methionine-dependent methyltransferase</fullName>
        <ecNumber evidence="6">2.1.1.-</ecNumber>
    </recommendedName>
</protein>